<dbReference type="Proteomes" id="UP000464507">
    <property type="component" value="Chromosome"/>
</dbReference>
<dbReference type="InterPro" id="IPR011006">
    <property type="entry name" value="CheY-like_superfamily"/>
</dbReference>
<dbReference type="PROSITE" id="PS50110">
    <property type="entry name" value="RESPONSE_REGULATORY"/>
    <property type="match status" value="1"/>
</dbReference>
<evidence type="ECO:0000313" key="8">
    <source>
        <dbReference type="EMBL" id="QHO71061.1"/>
    </source>
</evidence>
<dbReference type="SUPFAM" id="SSF46894">
    <property type="entry name" value="C-terminal effector domain of the bipartite response regulators"/>
    <property type="match status" value="1"/>
</dbReference>
<dbReference type="SUPFAM" id="SSF52172">
    <property type="entry name" value="CheY-like"/>
    <property type="match status" value="1"/>
</dbReference>
<dbReference type="InterPro" id="IPR036388">
    <property type="entry name" value="WH-like_DNA-bd_sf"/>
</dbReference>
<dbReference type="InterPro" id="IPR039420">
    <property type="entry name" value="WalR-like"/>
</dbReference>
<evidence type="ECO:0000256" key="6">
    <source>
        <dbReference type="PROSITE-ProRule" id="PRU00169"/>
    </source>
</evidence>
<dbReference type="GO" id="GO:0016987">
    <property type="term" value="F:sigma factor activity"/>
    <property type="evidence" value="ECO:0007669"/>
    <property type="project" value="UniProtKB-KW"/>
</dbReference>
<accession>A0A7L5APH4</accession>
<feature type="modified residue" description="4-aspartylphosphate" evidence="6">
    <location>
        <position position="43"/>
    </location>
</feature>
<comment type="similarity">
    <text evidence="1">Belongs to the sigma-70 factor family. ECF subfamily.</text>
</comment>
<dbReference type="PRINTS" id="PR00038">
    <property type="entry name" value="HTHLUXR"/>
</dbReference>
<evidence type="ECO:0000256" key="4">
    <source>
        <dbReference type="ARBA" id="ARBA00023125"/>
    </source>
</evidence>
<evidence type="ECO:0000256" key="5">
    <source>
        <dbReference type="ARBA" id="ARBA00023163"/>
    </source>
</evidence>
<dbReference type="SMART" id="SM00421">
    <property type="entry name" value="HTH_LUXR"/>
    <property type="match status" value="1"/>
</dbReference>
<name>A0A7L5APH4_9MICO</name>
<dbReference type="GO" id="GO:0006352">
    <property type="term" value="P:DNA-templated transcription initiation"/>
    <property type="evidence" value="ECO:0007669"/>
    <property type="project" value="InterPro"/>
</dbReference>
<dbReference type="Gene3D" id="1.10.10.10">
    <property type="entry name" value="Winged helix-like DNA-binding domain superfamily/Winged helix DNA-binding domain"/>
    <property type="match status" value="1"/>
</dbReference>
<keyword evidence="6" id="KW-0597">Phosphoprotein</keyword>
<dbReference type="Gene3D" id="3.40.50.2300">
    <property type="match status" value="1"/>
</dbReference>
<dbReference type="Pfam" id="PF08281">
    <property type="entry name" value="Sigma70_r4_2"/>
    <property type="match status" value="1"/>
</dbReference>
<keyword evidence="3" id="KW-0731">Sigma factor</keyword>
<evidence type="ECO:0000256" key="3">
    <source>
        <dbReference type="ARBA" id="ARBA00023082"/>
    </source>
</evidence>
<dbReference type="InterPro" id="IPR001789">
    <property type="entry name" value="Sig_transdc_resp-reg_receiver"/>
</dbReference>
<reference evidence="8 9" key="1">
    <citation type="submission" date="2016-09" db="EMBL/GenBank/DDBJ databases">
        <title>Complete genome sequence of microbes from the polar regions.</title>
        <authorList>
            <person name="Liao L."/>
            <person name="Chen B."/>
        </authorList>
    </citation>
    <scope>NUCLEOTIDE SEQUENCE [LARGE SCALE GENOMIC DNA]</scope>
    <source>
        <strain evidence="8 9">ZS314</strain>
    </source>
</reference>
<evidence type="ECO:0000259" key="7">
    <source>
        <dbReference type="PROSITE" id="PS50110"/>
    </source>
</evidence>
<dbReference type="GO" id="GO:0003677">
    <property type="term" value="F:DNA binding"/>
    <property type="evidence" value="ECO:0007669"/>
    <property type="project" value="UniProtKB-KW"/>
</dbReference>
<dbReference type="EMBL" id="CP017146">
    <property type="protein sequence ID" value="QHO71061.1"/>
    <property type="molecule type" value="Genomic_DNA"/>
</dbReference>
<keyword evidence="4" id="KW-0238">DNA-binding</keyword>
<sequence>MVLDGLLAHVEARQVDIEIVIHETTWLGMLAHADFPVDVVVLDLNLNDGIPIGTKIRALTAAGAATVVISRHADAGSIHSSLTAGALAFVPKTDSADELISAVRTVATGRRYLSRLTSATLDGQQLGRDPGLGQQEQRTIVLYAAGRSIKEVAEHMGTTEETVKSYIKRARRKYLQIGVDVGTKVLLRRRGINEGWLTPE</sequence>
<feature type="domain" description="Response regulatory" evidence="7">
    <location>
        <begin position="1"/>
        <end position="107"/>
    </location>
</feature>
<dbReference type="PANTHER" id="PTHR43214">
    <property type="entry name" value="TWO-COMPONENT RESPONSE REGULATOR"/>
    <property type="match status" value="1"/>
</dbReference>
<keyword evidence="9" id="KW-1185">Reference proteome</keyword>
<dbReference type="AlphaFoldDB" id="A0A7L5APH4"/>
<gene>
    <name evidence="8" type="ORF">BHD05_07625</name>
</gene>
<dbReference type="GO" id="GO:0000160">
    <property type="term" value="P:phosphorelay signal transduction system"/>
    <property type="evidence" value="ECO:0007669"/>
    <property type="project" value="InterPro"/>
</dbReference>
<evidence type="ECO:0000313" key="9">
    <source>
        <dbReference type="Proteomes" id="UP000464507"/>
    </source>
</evidence>
<keyword evidence="5" id="KW-0804">Transcription</keyword>
<keyword evidence="2" id="KW-0805">Transcription regulation</keyword>
<organism evidence="8 9">
    <name type="scientific">Marisediminicola antarctica</name>
    <dbReference type="NCBI Taxonomy" id="674079"/>
    <lineage>
        <taxon>Bacteria</taxon>
        <taxon>Bacillati</taxon>
        <taxon>Actinomycetota</taxon>
        <taxon>Actinomycetes</taxon>
        <taxon>Micrococcales</taxon>
        <taxon>Microbacteriaceae</taxon>
        <taxon>Marisediminicola</taxon>
    </lineage>
</organism>
<dbReference type="InterPro" id="IPR013249">
    <property type="entry name" value="RNA_pol_sigma70_r4_t2"/>
</dbReference>
<proteinExistence type="inferred from homology"/>
<dbReference type="InterPro" id="IPR000792">
    <property type="entry name" value="Tscrpt_reg_LuxR_C"/>
</dbReference>
<evidence type="ECO:0000256" key="2">
    <source>
        <dbReference type="ARBA" id="ARBA00023015"/>
    </source>
</evidence>
<protein>
    <recommendedName>
        <fullName evidence="7">Response regulatory domain-containing protein</fullName>
    </recommendedName>
</protein>
<evidence type="ECO:0000256" key="1">
    <source>
        <dbReference type="ARBA" id="ARBA00010641"/>
    </source>
</evidence>
<dbReference type="InterPro" id="IPR016032">
    <property type="entry name" value="Sig_transdc_resp-reg_C-effctor"/>
</dbReference>
<dbReference type="KEGG" id="mant:BHD05_07625"/>